<dbReference type="InterPro" id="IPR011705">
    <property type="entry name" value="BACK"/>
</dbReference>
<dbReference type="VEuPathDB" id="VectorBase:BGLB014019"/>
<dbReference type="PANTHER" id="PTHR24412">
    <property type="entry name" value="KELCH PROTEIN"/>
    <property type="match status" value="1"/>
</dbReference>
<sequence length="648" mass="73704">MAMSDQLARAVVKGIQAQMERCPFDDVIVTVEGREFKCHRLMLSASSDYFRAMFQSGMKEDLERKVEVKGISAEVFQLILESVYYARDILTIDNVTSVWHAANQLQIDYLLQACEMIQLKRLSKDSSVDIYINAKLLNSRQLMDQSWSVIIQEFDYLRKLEDILYLDFEDMKNLVSDDNLWVPSEDVVVETILDWVNLRQSELSLEYAEFREKGKKEKDETSNSTKQAEQVTLVASKKHKKEKKEKADKVVNPTSETELKKDVDSSSVKEKEAYCRTSEKIFLAELLAASKLFLVSGVCLQNLIENKLVLKDQKAFSLVQESLRYHLQPARRQGYCPTYGIHRNVSLYQNVILTLSKGEPMKFSCRASNGKWFSLPLVQKRNTPAANNAAVKAANVTPTDSGRAVSYENDIYWTDDSGSQFASRYNAYTNTWSPVANLLVARKQHALVWLDHYLYAIGGLDCDSIERFNVEEEKKAPRSGQWENYGSLVIPMKNLTATTCGNLIVVFGSESDESTTTMVQIFNTQTITANIVVDSMSGAAKNITSFSQGKDTFVLQESGALWKVSVGCNKLLNIEFQSMLWGDPFILQAAIVFNQQLLVFGDGVDPQMPREWDVMSFEHFQRIKIIERQGYFFLNSVLLKKFLVTPEV</sequence>
<dbReference type="Pfam" id="PF00651">
    <property type="entry name" value="BTB"/>
    <property type="match status" value="1"/>
</dbReference>
<evidence type="ECO:0000313" key="5">
    <source>
        <dbReference type="EnsemblMetazoa" id="BGLB014019-PB"/>
    </source>
</evidence>
<dbReference type="KEGG" id="bgt:106053119"/>
<dbReference type="InterPro" id="IPR011333">
    <property type="entry name" value="SKP1/BTB/POZ_sf"/>
</dbReference>
<proteinExistence type="predicted"/>
<dbReference type="STRING" id="6526.A0A2C9K6D9"/>
<reference evidence="5" key="1">
    <citation type="submission" date="2020-05" db="UniProtKB">
        <authorList>
            <consortium name="EnsemblMetazoa"/>
        </authorList>
    </citation>
    <scope>IDENTIFICATION</scope>
    <source>
        <strain evidence="5">BB02</strain>
    </source>
</reference>
<name>A0A2C9K6D9_BIOGL</name>
<dbReference type="AlphaFoldDB" id="A0A2C9K6D9"/>
<feature type="domain" description="BTB" evidence="4">
    <location>
        <begin position="25"/>
        <end position="92"/>
    </location>
</feature>
<feature type="region of interest" description="Disordered" evidence="3">
    <location>
        <begin position="236"/>
        <end position="258"/>
    </location>
</feature>
<dbReference type="InterPro" id="IPR015915">
    <property type="entry name" value="Kelch-typ_b-propeller"/>
</dbReference>
<dbReference type="VEuPathDB" id="VectorBase:BGLAX_044283"/>
<dbReference type="SMART" id="SM00225">
    <property type="entry name" value="BTB"/>
    <property type="match status" value="1"/>
</dbReference>
<evidence type="ECO:0000313" key="6">
    <source>
        <dbReference type="Proteomes" id="UP000076420"/>
    </source>
</evidence>
<gene>
    <name evidence="5" type="primary">106053119</name>
</gene>
<keyword evidence="1" id="KW-0880">Kelch repeat</keyword>
<dbReference type="Proteomes" id="UP000076420">
    <property type="component" value="Unassembled WGS sequence"/>
</dbReference>
<dbReference type="Gene3D" id="1.25.40.420">
    <property type="match status" value="1"/>
</dbReference>
<dbReference type="Gene3D" id="2.120.10.80">
    <property type="entry name" value="Kelch-type beta propeller"/>
    <property type="match status" value="1"/>
</dbReference>
<dbReference type="Pfam" id="PF07707">
    <property type="entry name" value="BACK"/>
    <property type="match status" value="1"/>
</dbReference>
<dbReference type="InterPro" id="IPR000210">
    <property type="entry name" value="BTB/POZ_dom"/>
</dbReference>
<dbReference type="OrthoDB" id="6134519at2759"/>
<dbReference type="SUPFAM" id="SSF117281">
    <property type="entry name" value="Kelch motif"/>
    <property type="match status" value="1"/>
</dbReference>
<accession>A0A2C9K6D9</accession>
<evidence type="ECO:0000256" key="3">
    <source>
        <dbReference type="SAM" id="MobiDB-lite"/>
    </source>
</evidence>
<protein>
    <recommendedName>
        <fullName evidence="4">BTB domain-containing protein</fullName>
    </recommendedName>
</protein>
<dbReference type="EnsemblMetazoa" id="BGLB014019-RB">
    <property type="protein sequence ID" value="BGLB014019-PB"/>
    <property type="gene ID" value="BGLB014019"/>
</dbReference>
<dbReference type="PROSITE" id="PS50097">
    <property type="entry name" value="BTB"/>
    <property type="match status" value="1"/>
</dbReference>
<organism evidence="5 6">
    <name type="scientific">Biomphalaria glabrata</name>
    <name type="common">Bloodfluke planorb</name>
    <name type="synonym">Freshwater snail</name>
    <dbReference type="NCBI Taxonomy" id="6526"/>
    <lineage>
        <taxon>Eukaryota</taxon>
        <taxon>Metazoa</taxon>
        <taxon>Spiralia</taxon>
        <taxon>Lophotrochozoa</taxon>
        <taxon>Mollusca</taxon>
        <taxon>Gastropoda</taxon>
        <taxon>Heterobranchia</taxon>
        <taxon>Euthyneura</taxon>
        <taxon>Panpulmonata</taxon>
        <taxon>Hygrophila</taxon>
        <taxon>Lymnaeoidea</taxon>
        <taxon>Planorbidae</taxon>
        <taxon>Biomphalaria</taxon>
    </lineage>
</organism>
<dbReference type="SMART" id="SM00875">
    <property type="entry name" value="BACK"/>
    <property type="match status" value="1"/>
</dbReference>
<evidence type="ECO:0000259" key="4">
    <source>
        <dbReference type="PROSITE" id="PS50097"/>
    </source>
</evidence>
<dbReference type="SUPFAM" id="SSF54695">
    <property type="entry name" value="POZ domain"/>
    <property type="match status" value="1"/>
</dbReference>
<evidence type="ECO:0000256" key="1">
    <source>
        <dbReference type="ARBA" id="ARBA00022441"/>
    </source>
</evidence>
<keyword evidence="2" id="KW-0677">Repeat</keyword>
<dbReference type="PANTHER" id="PTHR24412:SF489">
    <property type="entry name" value="RING FINGER DOMAIN AND KELCH REPEAT-CONTAINING PROTEIN DDB_G0271372"/>
    <property type="match status" value="1"/>
</dbReference>
<evidence type="ECO:0000256" key="2">
    <source>
        <dbReference type="ARBA" id="ARBA00022737"/>
    </source>
</evidence>
<dbReference type="CDD" id="cd18186">
    <property type="entry name" value="BTB_POZ_ZBTB_KLHL-like"/>
    <property type="match status" value="1"/>
</dbReference>
<dbReference type="Gene3D" id="3.30.710.10">
    <property type="entry name" value="Potassium Channel Kv1.1, Chain A"/>
    <property type="match status" value="1"/>
</dbReference>